<reference evidence="1" key="2">
    <citation type="submission" date="2020-07" db="EMBL/GenBank/DDBJ databases">
        <authorList>
            <person name="Vera ALvarez R."/>
            <person name="Arias-Moreno D.M."/>
            <person name="Jimenez-Jacinto V."/>
            <person name="Jimenez-Bremont J.F."/>
            <person name="Swaminathan K."/>
            <person name="Moose S.P."/>
            <person name="Guerrero-Gonzalez M.L."/>
            <person name="Marino-Ramirez L."/>
            <person name="Landsman D."/>
            <person name="Rodriguez-Kessler M."/>
            <person name="Delgado-Sanchez P."/>
        </authorList>
    </citation>
    <scope>NUCLEOTIDE SEQUENCE</scope>
    <source>
        <tissue evidence="1">Cladode</tissue>
    </source>
</reference>
<dbReference type="AlphaFoldDB" id="A0A7C9F1Z5"/>
<accession>A0A7C9F1Z5</accession>
<reference evidence="1" key="1">
    <citation type="journal article" date="2013" name="J. Plant Res.">
        <title>Effect of fungi and light on seed germination of three Opuntia species from semiarid lands of central Mexico.</title>
        <authorList>
            <person name="Delgado-Sanchez P."/>
            <person name="Jimenez-Bremont J.F."/>
            <person name="Guerrero-Gonzalez Mde L."/>
            <person name="Flores J."/>
        </authorList>
    </citation>
    <scope>NUCLEOTIDE SEQUENCE</scope>
    <source>
        <tissue evidence="1">Cladode</tissue>
    </source>
</reference>
<dbReference type="EMBL" id="GISG01249658">
    <property type="protein sequence ID" value="MBA4671084.1"/>
    <property type="molecule type" value="Transcribed_RNA"/>
</dbReference>
<evidence type="ECO:0000313" key="1">
    <source>
        <dbReference type="EMBL" id="MBA4671084.1"/>
    </source>
</evidence>
<organism evidence="1">
    <name type="scientific">Opuntia streptacantha</name>
    <name type="common">Prickly pear cactus</name>
    <name type="synonym">Opuntia cardona</name>
    <dbReference type="NCBI Taxonomy" id="393608"/>
    <lineage>
        <taxon>Eukaryota</taxon>
        <taxon>Viridiplantae</taxon>
        <taxon>Streptophyta</taxon>
        <taxon>Embryophyta</taxon>
        <taxon>Tracheophyta</taxon>
        <taxon>Spermatophyta</taxon>
        <taxon>Magnoliopsida</taxon>
        <taxon>eudicotyledons</taxon>
        <taxon>Gunneridae</taxon>
        <taxon>Pentapetalae</taxon>
        <taxon>Caryophyllales</taxon>
        <taxon>Cactineae</taxon>
        <taxon>Cactaceae</taxon>
        <taxon>Opuntioideae</taxon>
        <taxon>Opuntia</taxon>
    </lineage>
</organism>
<sequence length="138" mass="15007">MAPTLPFIACCCIELSSARNAAASSSALYCSSSASFKRFFSVRSCAERSSRATTAASFSIATSLSAFRNDGTVFCSRSFRRLCNFSHSISFASSLEFNRLFCSSNSAFFFCKSFSCATKLPISFSESFEMLSDLLIPP</sequence>
<proteinExistence type="predicted"/>
<name>A0A7C9F1Z5_OPUST</name>
<protein>
    <submittedName>
        <fullName evidence="1">Uncharacterized protein</fullName>
    </submittedName>
</protein>